<dbReference type="Pfam" id="PF03732">
    <property type="entry name" value="Retrotrans_gag"/>
    <property type="match status" value="1"/>
</dbReference>
<dbReference type="GO" id="GO:0003964">
    <property type="term" value="F:RNA-directed DNA polymerase activity"/>
    <property type="evidence" value="ECO:0007669"/>
    <property type="project" value="UniProtKB-KW"/>
</dbReference>
<keyword evidence="2" id="KW-0548">Nucleotidyltransferase</keyword>
<reference evidence="11" key="1">
    <citation type="submission" date="2025-08" db="UniProtKB">
        <authorList>
            <consortium name="RefSeq"/>
        </authorList>
    </citation>
    <scope>IDENTIFICATION</scope>
    <source>
        <tissue evidence="11">Leaf</tissue>
    </source>
</reference>
<sequence>MGNESDEEAELVRTSRLIREEMTEQLQQTLITTVAEMIKTSITGLRDEIRQELKQATGQSHSNESRRERRGQSPQNHPETRRNRREHAGSQETDNYYERSRVSRKQRRDHEVRRPKKEELGGVKLKIPPFHGKVDPDAYLEWEKKIEIVFNCKNYTNTQRIQLAATEFYDYALSWWDQLVTMRRLNQEYPVETWSEMKSLMRKRFVPSHYHRDLHQRLRKLTQGAKTVEEYYQDMELLMLRASISEDREATMSRFLGGLNREIQDKVEMQHYVEIEEMLHKAILVEQQLKRKGHSRGSYGVTRFQSPKEDKPSYQKESKPYQKDDTKPSNIYSKDKGKTGATDEKIHTDPEQTEEEFEEEPVKGRLLVTRRLLNLQTKTEETEQRENLFYTRCLVQGKVCSLIIDGGSCVNVASETMVKKLGLKVQKHPKPYRLQWLNEEGEMRVSNQVLIPIAIGRYEDEILCDVLPMEASHILLGRPWQFDRRVVHDGFSNKHSFEFNGKKTVLVPLSPKEVQADQLQLQKKKEIDLKPDQKHHRIGIGAVLMQDKRPIAYFSEKLGGATLNYATYDKELYAL</sequence>
<feature type="compositionally biased region" description="Basic and acidic residues" evidence="7">
    <location>
        <begin position="78"/>
        <end position="89"/>
    </location>
</feature>
<dbReference type="SUPFAM" id="SSF50630">
    <property type="entry name" value="Acid proteases"/>
    <property type="match status" value="1"/>
</dbReference>
<dbReference type="Gene3D" id="2.40.70.10">
    <property type="entry name" value="Acid Proteases"/>
    <property type="match status" value="1"/>
</dbReference>
<protein>
    <submittedName>
        <fullName evidence="11">Uncharacterized protein LOC130505562</fullName>
    </submittedName>
</protein>
<keyword evidence="5" id="KW-0378">Hydrolase</keyword>
<dbReference type="CDD" id="cd00303">
    <property type="entry name" value="retropepsin_like"/>
    <property type="match status" value="1"/>
</dbReference>
<dbReference type="InterPro" id="IPR021109">
    <property type="entry name" value="Peptidase_aspartic_dom_sf"/>
</dbReference>
<evidence type="ECO:0000313" key="11">
    <source>
        <dbReference type="RefSeq" id="XP_056856149.1"/>
    </source>
</evidence>
<keyword evidence="3" id="KW-0540">Nuclease</keyword>
<dbReference type="InterPro" id="IPR043502">
    <property type="entry name" value="DNA/RNA_pol_sf"/>
</dbReference>
<dbReference type="PANTHER" id="PTHR35046:SF9">
    <property type="entry name" value="RNA-DIRECTED DNA POLYMERASE"/>
    <property type="match status" value="1"/>
</dbReference>
<evidence type="ECO:0000259" key="8">
    <source>
        <dbReference type="Pfam" id="PF03732"/>
    </source>
</evidence>
<dbReference type="InterPro" id="IPR041373">
    <property type="entry name" value="RT_RNaseH"/>
</dbReference>
<keyword evidence="10" id="KW-1185">Reference proteome</keyword>
<dbReference type="Pfam" id="PF17917">
    <property type="entry name" value="RT_RNaseH"/>
    <property type="match status" value="1"/>
</dbReference>
<feature type="region of interest" description="Disordered" evidence="7">
    <location>
        <begin position="54"/>
        <end position="120"/>
    </location>
</feature>
<evidence type="ECO:0000256" key="7">
    <source>
        <dbReference type="SAM" id="MobiDB-lite"/>
    </source>
</evidence>
<evidence type="ECO:0000256" key="2">
    <source>
        <dbReference type="ARBA" id="ARBA00022695"/>
    </source>
</evidence>
<dbReference type="SUPFAM" id="SSF56672">
    <property type="entry name" value="DNA/RNA polymerases"/>
    <property type="match status" value="1"/>
</dbReference>
<evidence type="ECO:0000256" key="6">
    <source>
        <dbReference type="ARBA" id="ARBA00022918"/>
    </source>
</evidence>
<dbReference type="OrthoDB" id="1110381at2759"/>
<organism evidence="10 11">
    <name type="scientific">Raphanus sativus</name>
    <name type="common">Radish</name>
    <name type="synonym">Raphanus raphanistrum var. sativus</name>
    <dbReference type="NCBI Taxonomy" id="3726"/>
    <lineage>
        <taxon>Eukaryota</taxon>
        <taxon>Viridiplantae</taxon>
        <taxon>Streptophyta</taxon>
        <taxon>Embryophyta</taxon>
        <taxon>Tracheophyta</taxon>
        <taxon>Spermatophyta</taxon>
        <taxon>Magnoliopsida</taxon>
        <taxon>eudicotyledons</taxon>
        <taxon>Gunneridae</taxon>
        <taxon>Pentapetalae</taxon>
        <taxon>rosids</taxon>
        <taxon>malvids</taxon>
        <taxon>Brassicales</taxon>
        <taxon>Brassicaceae</taxon>
        <taxon>Brassiceae</taxon>
        <taxon>Raphanus</taxon>
    </lineage>
</organism>
<proteinExistence type="predicted"/>
<evidence type="ECO:0000259" key="9">
    <source>
        <dbReference type="Pfam" id="PF17917"/>
    </source>
</evidence>
<keyword evidence="6" id="KW-0695">RNA-directed DNA polymerase</keyword>
<dbReference type="AlphaFoldDB" id="A0A9W3CXE1"/>
<evidence type="ECO:0000313" key="10">
    <source>
        <dbReference type="Proteomes" id="UP000504610"/>
    </source>
</evidence>
<dbReference type="GeneID" id="130505562"/>
<evidence type="ECO:0000256" key="1">
    <source>
        <dbReference type="ARBA" id="ARBA00022679"/>
    </source>
</evidence>
<feature type="non-terminal residue" evidence="11">
    <location>
        <position position="575"/>
    </location>
</feature>
<name>A0A9W3CXE1_RAPSA</name>
<dbReference type="GO" id="GO:0016787">
    <property type="term" value="F:hydrolase activity"/>
    <property type="evidence" value="ECO:0007669"/>
    <property type="project" value="UniProtKB-KW"/>
</dbReference>
<dbReference type="InterPro" id="IPR005162">
    <property type="entry name" value="Retrotrans_gag_dom"/>
</dbReference>
<dbReference type="Proteomes" id="UP000504610">
    <property type="component" value="Unplaced"/>
</dbReference>
<keyword evidence="4" id="KW-0255">Endonuclease</keyword>
<dbReference type="PANTHER" id="PTHR35046">
    <property type="entry name" value="ZINC KNUCKLE (CCHC-TYPE) FAMILY PROTEIN"/>
    <property type="match status" value="1"/>
</dbReference>
<feature type="compositionally biased region" description="Basic and acidic residues" evidence="7">
    <location>
        <begin position="306"/>
        <end position="350"/>
    </location>
</feature>
<evidence type="ECO:0000256" key="5">
    <source>
        <dbReference type="ARBA" id="ARBA00022801"/>
    </source>
</evidence>
<evidence type="ECO:0000256" key="3">
    <source>
        <dbReference type="ARBA" id="ARBA00022722"/>
    </source>
</evidence>
<dbReference type="RefSeq" id="XP_056856149.1">
    <property type="nucleotide sequence ID" value="XM_057000169.1"/>
</dbReference>
<gene>
    <name evidence="11" type="primary">LOC130505562</name>
</gene>
<evidence type="ECO:0000256" key="4">
    <source>
        <dbReference type="ARBA" id="ARBA00022759"/>
    </source>
</evidence>
<dbReference type="KEGG" id="rsz:130505562"/>
<feature type="domain" description="Reverse transcriptase RNase H-like" evidence="9">
    <location>
        <begin position="524"/>
        <end position="575"/>
    </location>
</feature>
<feature type="compositionally biased region" description="Basic and acidic residues" evidence="7">
    <location>
        <begin position="108"/>
        <end position="120"/>
    </location>
</feature>
<dbReference type="GO" id="GO:0004519">
    <property type="term" value="F:endonuclease activity"/>
    <property type="evidence" value="ECO:0007669"/>
    <property type="project" value="UniProtKB-KW"/>
</dbReference>
<feature type="domain" description="Retrotransposon gag" evidence="8">
    <location>
        <begin position="163"/>
        <end position="261"/>
    </location>
</feature>
<feature type="region of interest" description="Disordered" evidence="7">
    <location>
        <begin position="294"/>
        <end position="360"/>
    </location>
</feature>
<accession>A0A9W3CXE1</accession>
<keyword evidence="1" id="KW-0808">Transferase</keyword>